<dbReference type="InterPro" id="IPR008271">
    <property type="entry name" value="Ser/Thr_kinase_AS"/>
</dbReference>
<keyword evidence="6 7" id="KW-0067">ATP-binding</keyword>
<dbReference type="RefSeq" id="WP_112439255.1">
    <property type="nucleotide sequence ID" value="NZ_CBDRHE010000026.1"/>
</dbReference>
<evidence type="ECO:0000256" key="5">
    <source>
        <dbReference type="ARBA" id="ARBA00022777"/>
    </source>
</evidence>
<dbReference type="Gene3D" id="3.40.50.2300">
    <property type="match status" value="2"/>
</dbReference>
<reference evidence="9 10" key="1">
    <citation type="journal article" date="2019" name="Int. J. Syst. Evol. Microbiol.">
        <title>Streptomyces cadmiisoli sp. nov., a novel actinomycete isolated from cadmium-contaminated soil.</title>
        <authorList>
            <person name="Li K."/>
            <person name="Tang X."/>
            <person name="Zhao J."/>
            <person name="Guo Y."/>
            <person name="Tang Y."/>
            <person name="Gao J."/>
        </authorList>
    </citation>
    <scope>NUCLEOTIDE SEQUENCE [LARGE SCALE GENOMIC DNA]</scope>
    <source>
        <strain evidence="9 10">ZFG47</strain>
    </source>
</reference>
<dbReference type="InterPro" id="IPR000719">
    <property type="entry name" value="Prot_kinase_dom"/>
</dbReference>
<dbReference type="InterPro" id="IPR028082">
    <property type="entry name" value="Peripla_BP_I"/>
</dbReference>
<keyword evidence="2" id="KW-0808">Transferase</keyword>
<dbReference type="InterPro" id="IPR011009">
    <property type="entry name" value="Kinase-like_dom_sf"/>
</dbReference>
<evidence type="ECO:0000256" key="1">
    <source>
        <dbReference type="ARBA" id="ARBA00010062"/>
    </source>
</evidence>
<dbReference type="Proteomes" id="UP000249616">
    <property type="component" value="Chromosome"/>
</dbReference>
<dbReference type="GO" id="GO:0004674">
    <property type="term" value="F:protein serine/threonine kinase activity"/>
    <property type="evidence" value="ECO:0007669"/>
    <property type="project" value="UniProtKB-KW"/>
</dbReference>
<dbReference type="SUPFAM" id="SSF56112">
    <property type="entry name" value="Protein kinase-like (PK-like)"/>
    <property type="match status" value="1"/>
</dbReference>
<feature type="binding site" evidence="7">
    <location>
        <position position="43"/>
    </location>
    <ligand>
        <name>ATP</name>
        <dbReference type="ChEBI" id="CHEBI:30616"/>
    </ligand>
</feature>
<sequence>MERLIPSDPSRLGGHRLLGRLGAGGMGVVYLARAESGELAAVKVILPEYAGEQEFRARFRREAASAGRVDSPWVVRVLGADAEAEAPWLATAFVPGPSLAEAVAACGPLPARAVRVLGKVLARALASVHTAELVHRDVKPGNVLLALDGPRLIDFGIARPTAAGATELTATDMVVGTPGFLSPEQARARRVGPESDVFSLGCVLAYAATGRPPFGTGAVDALLYRTVHDAPELDGVADEELRALLVRCLDKDPANRPTAEQVDAELVEDAPENSVDWLPDPVVRMVADRSAELLALPGVEPTEVGAQADTPAPGRRRFLTLAAGGAAVLAAGGGAALWAALRDDEEAPARSTGPTWVIGVQADLTGPQKEAGREQERAARLAVERFNSRKNRPFTLALDVADDRGDAARARAAAQRLTGKSGALAVLGPTGYASAEGALEVYEGAGLPLVTVSELSASAALAARLSKSGIYFHAAPTADFAAVTTLVQLGAQGSRRPGLLADRAGGVTVMESVSITHAVAQSMDMDLYTRVVPAVAPDPASVVADMLDHGIDGFCYKGTPERAAAVARALADRGFAGPRFLEASSATAGFTSAAGGAEDDWQVLASYIDPAGEPLRDFAAAYRERFGAAPGIWAAEAYDVTRLVIDRLTALAGKDGRRPRRTEVAAALAKAEFKGLAGTYAFDEQGRRSSPRFHHYRAAGGRFEYVGTADLPTS</sequence>
<dbReference type="CDD" id="cd14014">
    <property type="entry name" value="STKc_PknB_like"/>
    <property type="match status" value="1"/>
</dbReference>
<dbReference type="AlphaFoldDB" id="A0A2Z4J0R0"/>
<dbReference type="PROSITE" id="PS00108">
    <property type="entry name" value="PROTEIN_KINASE_ST"/>
    <property type="match status" value="1"/>
</dbReference>
<dbReference type="KEGG" id="scad:DN051_20530"/>
<proteinExistence type="inferred from homology"/>
<dbReference type="InterPro" id="IPR017441">
    <property type="entry name" value="Protein_kinase_ATP_BS"/>
</dbReference>
<dbReference type="InterPro" id="IPR028081">
    <property type="entry name" value="Leu-bd"/>
</dbReference>
<dbReference type="Pfam" id="PF00069">
    <property type="entry name" value="Pkinase"/>
    <property type="match status" value="1"/>
</dbReference>
<dbReference type="PROSITE" id="PS00107">
    <property type="entry name" value="PROTEIN_KINASE_ATP"/>
    <property type="match status" value="1"/>
</dbReference>
<accession>A0A2Z4J0R0</accession>
<evidence type="ECO:0000256" key="4">
    <source>
        <dbReference type="ARBA" id="ARBA00022741"/>
    </source>
</evidence>
<evidence type="ECO:0000256" key="2">
    <source>
        <dbReference type="ARBA" id="ARBA00022679"/>
    </source>
</evidence>
<dbReference type="Gene3D" id="3.30.200.20">
    <property type="entry name" value="Phosphorylase Kinase, domain 1"/>
    <property type="match status" value="1"/>
</dbReference>
<gene>
    <name evidence="9" type="ORF">DN051_20530</name>
</gene>
<evidence type="ECO:0000313" key="10">
    <source>
        <dbReference type="Proteomes" id="UP000249616"/>
    </source>
</evidence>
<dbReference type="PANTHER" id="PTHR43289">
    <property type="entry name" value="MITOGEN-ACTIVATED PROTEIN KINASE KINASE KINASE 20-RELATED"/>
    <property type="match status" value="1"/>
</dbReference>
<dbReference type="Pfam" id="PF13458">
    <property type="entry name" value="Peripla_BP_6"/>
    <property type="match status" value="1"/>
</dbReference>
<dbReference type="GO" id="GO:0005524">
    <property type="term" value="F:ATP binding"/>
    <property type="evidence" value="ECO:0007669"/>
    <property type="project" value="UniProtKB-UniRule"/>
</dbReference>
<keyword evidence="9" id="KW-0723">Serine/threonine-protein kinase</keyword>
<evidence type="ECO:0000256" key="3">
    <source>
        <dbReference type="ARBA" id="ARBA00022729"/>
    </source>
</evidence>
<keyword evidence="10" id="KW-1185">Reference proteome</keyword>
<comment type="similarity">
    <text evidence="1">Belongs to the leucine-binding protein family.</text>
</comment>
<dbReference type="SUPFAM" id="SSF53822">
    <property type="entry name" value="Periplasmic binding protein-like I"/>
    <property type="match status" value="1"/>
</dbReference>
<dbReference type="PANTHER" id="PTHR43289:SF34">
    <property type="entry name" value="SERINE_THREONINE-PROTEIN KINASE YBDM-RELATED"/>
    <property type="match status" value="1"/>
</dbReference>
<evidence type="ECO:0000256" key="6">
    <source>
        <dbReference type="ARBA" id="ARBA00022840"/>
    </source>
</evidence>
<evidence type="ECO:0000256" key="7">
    <source>
        <dbReference type="PROSITE-ProRule" id="PRU10141"/>
    </source>
</evidence>
<keyword evidence="3" id="KW-0732">Signal</keyword>
<dbReference type="PROSITE" id="PS50011">
    <property type="entry name" value="PROTEIN_KINASE_DOM"/>
    <property type="match status" value="1"/>
</dbReference>
<evidence type="ECO:0000313" key="9">
    <source>
        <dbReference type="EMBL" id="AWW38755.1"/>
    </source>
</evidence>
<evidence type="ECO:0000259" key="8">
    <source>
        <dbReference type="PROSITE" id="PS50011"/>
    </source>
</evidence>
<organism evidence="9 10">
    <name type="scientific">Streptomyces cadmiisoli</name>
    <dbReference type="NCBI Taxonomy" id="2184053"/>
    <lineage>
        <taxon>Bacteria</taxon>
        <taxon>Bacillati</taxon>
        <taxon>Actinomycetota</taxon>
        <taxon>Actinomycetes</taxon>
        <taxon>Kitasatosporales</taxon>
        <taxon>Streptomycetaceae</taxon>
        <taxon>Streptomyces</taxon>
        <taxon>Streptomyces aurantiacus group</taxon>
    </lineage>
</organism>
<name>A0A2Z4J0R0_9ACTN</name>
<keyword evidence="4 7" id="KW-0547">Nucleotide-binding</keyword>
<feature type="domain" description="Protein kinase" evidence="8">
    <location>
        <begin position="15"/>
        <end position="278"/>
    </location>
</feature>
<dbReference type="EMBL" id="CP030073">
    <property type="protein sequence ID" value="AWW38755.1"/>
    <property type="molecule type" value="Genomic_DNA"/>
</dbReference>
<protein>
    <submittedName>
        <fullName evidence="9">Serine/threonine protein kinase</fullName>
    </submittedName>
</protein>
<dbReference type="SMART" id="SM00220">
    <property type="entry name" value="S_TKc"/>
    <property type="match status" value="1"/>
</dbReference>
<dbReference type="Gene3D" id="1.10.510.10">
    <property type="entry name" value="Transferase(Phosphotransferase) domain 1"/>
    <property type="match status" value="1"/>
</dbReference>
<keyword evidence="5 9" id="KW-0418">Kinase</keyword>